<dbReference type="Pfam" id="PF06779">
    <property type="entry name" value="MFS_4"/>
    <property type="match status" value="1"/>
</dbReference>
<dbReference type="PANTHER" id="PTHR23537">
    <property type="match status" value="1"/>
</dbReference>
<feature type="domain" description="Major facilitator superfamily (MFS) profile" evidence="7">
    <location>
        <begin position="10"/>
        <end position="384"/>
    </location>
</feature>
<sequence length="402" mass="44792">MNETKTWKMILSGIFSLVAVMGISRFAYTPIISFMEKQAHVEEDLAGYLASSNYLGYLLGAFFIGFITLKNREKVLHYCLLLNVLSTLCMGFTSQVFFWFPLRFIGGFTSAIVFVLASSIVLDYLFHRNKLVLSGMIYSGVGIGIIFAGLFAPLFNSLWYWKGAWIGLGLISFSLTIFVWKWLREDTRHIAQKSKVTAIDTTHRKNYLFWLILAYGFEGFGYIITGTFLVTIVERITLSSFYASCSWIIVGIAVIPSSYIWSNIAQRYGTTRALISAYLLQIISVLSPLLIPNVIGAFLSAFLLGATFVGITILTTTEAKRIKPNESNKIIGYTTGIYGIGQIIGPIFTGIIAKQTQSFSFPLIGAALTLIISILLLLIGELTIKKENVHPFTANKKVKEKL</sequence>
<protein>
    <submittedName>
        <fullName evidence="8">YbfB/YjiJ family MFS transporter</fullName>
    </submittedName>
</protein>
<dbReference type="PANTHER" id="PTHR23537:SF1">
    <property type="entry name" value="SUGAR TRANSPORTER"/>
    <property type="match status" value="1"/>
</dbReference>
<name>A0ABU5JSF4_9BACI</name>
<keyword evidence="2" id="KW-0813">Transport</keyword>
<dbReference type="Proteomes" id="UP001291930">
    <property type="component" value="Unassembled WGS sequence"/>
</dbReference>
<organism evidence="8 9">
    <name type="scientific">Bacillus bingmayongensis</name>
    <dbReference type="NCBI Taxonomy" id="1150157"/>
    <lineage>
        <taxon>Bacteria</taxon>
        <taxon>Bacillati</taxon>
        <taxon>Bacillota</taxon>
        <taxon>Bacilli</taxon>
        <taxon>Bacillales</taxon>
        <taxon>Bacillaceae</taxon>
        <taxon>Bacillus</taxon>
    </lineage>
</organism>
<dbReference type="InterPro" id="IPR010645">
    <property type="entry name" value="MFS_4"/>
</dbReference>
<feature type="transmembrane region" description="Helical" evidence="6">
    <location>
        <begin position="239"/>
        <end position="261"/>
    </location>
</feature>
<evidence type="ECO:0000313" key="9">
    <source>
        <dbReference type="Proteomes" id="UP001291930"/>
    </source>
</evidence>
<feature type="transmembrane region" description="Helical" evidence="6">
    <location>
        <begin position="273"/>
        <end position="291"/>
    </location>
</feature>
<evidence type="ECO:0000256" key="2">
    <source>
        <dbReference type="ARBA" id="ARBA00022448"/>
    </source>
</evidence>
<dbReference type="InterPro" id="IPR020846">
    <property type="entry name" value="MFS_dom"/>
</dbReference>
<evidence type="ECO:0000256" key="3">
    <source>
        <dbReference type="ARBA" id="ARBA00022692"/>
    </source>
</evidence>
<feature type="transmembrane region" description="Helical" evidence="6">
    <location>
        <begin position="297"/>
        <end position="318"/>
    </location>
</feature>
<proteinExistence type="predicted"/>
<evidence type="ECO:0000259" key="7">
    <source>
        <dbReference type="PROSITE" id="PS50850"/>
    </source>
</evidence>
<dbReference type="CDD" id="cd06180">
    <property type="entry name" value="MFS_YjiJ"/>
    <property type="match status" value="1"/>
</dbReference>
<dbReference type="EMBL" id="JAXOVW010000003">
    <property type="protein sequence ID" value="MDZ5606072.1"/>
    <property type="molecule type" value="Genomic_DNA"/>
</dbReference>
<gene>
    <name evidence="8" type="ORF">U2I54_02835</name>
</gene>
<feature type="transmembrane region" description="Helical" evidence="6">
    <location>
        <begin position="104"/>
        <end position="126"/>
    </location>
</feature>
<dbReference type="Gene3D" id="1.20.1250.20">
    <property type="entry name" value="MFS general substrate transporter like domains"/>
    <property type="match status" value="2"/>
</dbReference>
<feature type="transmembrane region" description="Helical" evidence="6">
    <location>
        <begin position="207"/>
        <end position="233"/>
    </location>
</feature>
<feature type="transmembrane region" description="Helical" evidence="6">
    <location>
        <begin position="164"/>
        <end position="183"/>
    </location>
</feature>
<accession>A0ABU5JSF4</accession>
<dbReference type="RefSeq" id="WP_017154214.1">
    <property type="nucleotide sequence ID" value="NZ_JAXOVW010000003.1"/>
</dbReference>
<keyword evidence="5 6" id="KW-0472">Membrane</keyword>
<feature type="transmembrane region" description="Helical" evidence="6">
    <location>
        <begin position="359"/>
        <end position="379"/>
    </location>
</feature>
<feature type="transmembrane region" description="Helical" evidence="6">
    <location>
        <begin position="131"/>
        <end position="152"/>
    </location>
</feature>
<comment type="subcellular location">
    <subcellularLocation>
        <location evidence="1">Cell membrane</location>
        <topology evidence="1">Multi-pass membrane protein</topology>
    </subcellularLocation>
</comment>
<dbReference type="SUPFAM" id="SSF103473">
    <property type="entry name" value="MFS general substrate transporter"/>
    <property type="match status" value="1"/>
</dbReference>
<evidence type="ECO:0000313" key="8">
    <source>
        <dbReference type="EMBL" id="MDZ5606072.1"/>
    </source>
</evidence>
<evidence type="ECO:0000256" key="4">
    <source>
        <dbReference type="ARBA" id="ARBA00022989"/>
    </source>
</evidence>
<dbReference type="InterPro" id="IPR036259">
    <property type="entry name" value="MFS_trans_sf"/>
</dbReference>
<keyword evidence="4 6" id="KW-1133">Transmembrane helix</keyword>
<evidence type="ECO:0000256" key="1">
    <source>
        <dbReference type="ARBA" id="ARBA00004651"/>
    </source>
</evidence>
<dbReference type="PROSITE" id="PS50850">
    <property type="entry name" value="MFS"/>
    <property type="match status" value="1"/>
</dbReference>
<evidence type="ECO:0000256" key="5">
    <source>
        <dbReference type="ARBA" id="ARBA00023136"/>
    </source>
</evidence>
<keyword evidence="9" id="KW-1185">Reference proteome</keyword>
<evidence type="ECO:0000256" key="6">
    <source>
        <dbReference type="SAM" id="Phobius"/>
    </source>
</evidence>
<keyword evidence="3 6" id="KW-0812">Transmembrane</keyword>
<reference evidence="9" key="1">
    <citation type="submission" date="2023-11" db="EMBL/GenBank/DDBJ databases">
        <title>Genome Sequence of Bacillus pseudomycoides stain BUPM19.</title>
        <authorList>
            <person name="Farhat A."/>
        </authorList>
    </citation>
    <scope>NUCLEOTIDE SEQUENCE [LARGE SCALE GENOMIC DNA]</scope>
    <source>
        <strain evidence="9">BUPM19</strain>
    </source>
</reference>
<feature type="transmembrane region" description="Helical" evidence="6">
    <location>
        <begin position="48"/>
        <end position="69"/>
    </location>
</feature>
<feature type="transmembrane region" description="Helical" evidence="6">
    <location>
        <begin position="330"/>
        <end position="353"/>
    </location>
</feature>
<feature type="transmembrane region" description="Helical" evidence="6">
    <location>
        <begin position="76"/>
        <end position="98"/>
    </location>
</feature>
<comment type="caution">
    <text evidence="8">The sequence shown here is derived from an EMBL/GenBank/DDBJ whole genome shotgun (WGS) entry which is preliminary data.</text>
</comment>
<feature type="transmembrane region" description="Helical" evidence="6">
    <location>
        <begin position="7"/>
        <end position="28"/>
    </location>
</feature>